<dbReference type="EMBL" id="JAANIT010013903">
    <property type="protein sequence ID" value="KAG1521668.1"/>
    <property type="molecule type" value="Genomic_DNA"/>
</dbReference>
<dbReference type="AlphaFoldDB" id="A0A9P6XLB7"/>
<comment type="caution">
    <text evidence="2">The sequence shown here is derived from an EMBL/GenBank/DDBJ whole genome shotgun (WGS) entry which is preliminary data.</text>
</comment>
<evidence type="ECO:0000256" key="1">
    <source>
        <dbReference type="SAM" id="MobiDB-lite"/>
    </source>
</evidence>
<dbReference type="Proteomes" id="UP000717996">
    <property type="component" value="Unassembled WGS sequence"/>
</dbReference>
<name>A0A9P6XLB7_RHIOR</name>
<proteinExistence type="predicted"/>
<accession>A0A9P6XLB7</accession>
<organism evidence="2 3">
    <name type="scientific">Rhizopus oryzae</name>
    <name type="common">Mucormycosis agent</name>
    <name type="synonym">Rhizopus arrhizus var. delemar</name>
    <dbReference type="NCBI Taxonomy" id="64495"/>
    <lineage>
        <taxon>Eukaryota</taxon>
        <taxon>Fungi</taxon>
        <taxon>Fungi incertae sedis</taxon>
        <taxon>Mucoromycota</taxon>
        <taxon>Mucoromycotina</taxon>
        <taxon>Mucoromycetes</taxon>
        <taxon>Mucorales</taxon>
        <taxon>Mucorineae</taxon>
        <taxon>Rhizopodaceae</taxon>
        <taxon>Rhizopus</taxon>
    </lineage>
</organism>
<evidence type="ECO:0000313" key="3">
    <source>
        <dbReference type="Proteomes" id="UP000717996"/>
    </source>
</evidence>
<gene>
    <name evidence="2" type="ORF">G6F51_014667</name>
</gene>
<reference evidence="2" key="1">
    <citation type="journal article" date="2020" name="Microb. Genom.">
        <title>Genetic diversity of clinical and environmental Mucorales isolates obtained from an investigation of mucormycosis cases among solid organ transplant recipients.</title>
        <authorList>
            <person name="Nguyen M.H."/>
            <person name="Kaul D."/>
            <person name="Muto C."/>
            <person name="Cheng S.J."/>
            <person name="Richter R.A."/>
            <person name="Bruno V.M."/>
            <person name="Liu G."/>
            <person name="Beyhan S."/>
            <person name="Sundermann A.J."/>
            <person name="Mounaud S."/>
            <person name="Pasculle A.W."/>
            <person name="Nierman W.C."/>
            <person name="Driscoll E."/>
            <person name="Cumbie R."/>
            <person name="Clancy C.J."/>
            <person name="Dupont C.L."/>
        </authorList>
    </citation>
    <scope>NUCLEOTIDE SEQUENCE</scope>
    <source>
        <strain evidence="2">GL16</strain>
    </source>
</reference>
<protein>
    <submittedName>
        <fullName evidence="2">Uncharacterized protein</fullName>
    </submittedName>
</protein>
<evidence type="ECO:0000313" key="2">
    <source>
        <dbReference type="EMBL" id="KAG1521668.1"/>
    </source>
</evidence>
<feature type="region of interest" description="Disordered" evidence="1">
    <location>
        <begin position="39"/>
        <end position="70"/>
    </location>
</feature>
<sequence>MARLPWLGMMKDKDERRTWRACSVTPCAAAMSGYMCPSQSGASEQIRSGGEPSRAQANAAVTALPPKDTA</sequence>